<dbReference type="Proteomes" id="UP000027821">
    <property type="component" value="Unassembled WGS sequence"/>
</dbReference>
<keyword evidence="1" id="KW-1133">Transmembrane helix</keyword>
<accession>A0A074LKZ3</accession>
<dbReference type="EMBL" id="JMIH01000015">
    <property type="protein sequence ID" value="KEO74512.1"/>
    <property type="molecule type" value="Genomic_DNA"/>
</dbReference>
<gene>
    <name evidence="2" type="ORF">EL17_07180</name>
</gene>
<dbReference type="eggNOG" id="ENOG5033FAJ">
    <property type="taxonomic scope" value="Bacteria"/>
</dbReference>
<proteinExistence type="predicted"/>
<evidence type="ECO:0000256" key="1">
    <source>
        <dbReference type="SAM" id="Phobius"/>
    </source>
</evidence>
<dbReference type="OrthoDB" id="840364at2"/>
<protein>
    <submittedName>
        <fullName evidence="2">Uncharacterized protein</fullName>
    </submittedName>
</protein>
<comment type="caution">
    <text evidence="2">The sequence shown here is derived from an EMBL/GenBank/DDBJ whole genome shotgun (WGS) entry which is preliminary data.</text>
</comment>
<keyword evidence="1" id="KW-0472">Membrane</keyword>
<dbReference type="RefSeq" id="WP_035072542.1">
    <property type="nucleotide sequence ID" value="NZ_JMIH01000015.1"/>
</dbReference>
<reference evidence="2 3" key="1">
    <citation type="submission" date="2014-04" db="EMBL/GenBank/DDBJ databases">
        <title>Characterization and application of a salt tolerant electro-active bacterium.</title>
        <authorList>
            <person name="Yang L."/>
            <person name="Wei S."/>
            <person name="Tay Q.X.M."/>
        </authorList>
    </citation>
    <scope>NUCLEOTIDE SEQUENCE [LARGE SCALE GENOMIC DNA]</scope>
    <source>
        <strain evidence="2 3">LY1</strain>
    </source>
</reference>
<sequence>MKFFILCVISSITALLLGPLIPYWGLMIIIGLAAALVGGNRMTAFLGAGLGMALIWFAVPLWISIRTGSALPMRISAIMGFQDPVILMVLTSTIGFLIGGVSAWTGNSFRKIFTDNNLPY</sequence>
<feature type="transmembrane region" description="Helical" evidence="1">
    <location>
        <begin position="45"/>
        <end position="65"/>
    </location>
</feature>
<name>A0A074LKZ3_9BACT</name>
<dbReference type="AlphaFoldDB" id="A0A074LKZ3"/>
<evidence type="ECO:0000313" key="3">
    <source>
        <dbReference type="Proteomes" id="UP000027821"/>
    </source>
</evidence>
<organism evidence="2 3">
    <name type="scientific">Anditalea andensis</name>
    <dbReference type="NCBI Taxonomy" id="1048983"/>
    <lineage>
        <taxon>Bacteria</taxon>
        <taxon>Pseudomonadati</taxon>
        <taxon>Bacteroidota</taxon>
        <taxon>Cytophagia</taxon>
        <taxon>Cytophagales</taxon>
        <taxon>Cytophagaceae</taxon>
        <taxon>Anditalea</taxon>
    </lineage>
</organism>
<evidence type="ECO:0000313" key="2">
    <source>
        <dbReference type="EMBL" id="KEO74512.1"/>
    </source>
</evidence>
<dbReference type="STRING" id="1048983.EL17_07180"/>
<keyword evidence="3" id="KW-1185">Reference proteome</keyword>
<keyword evidence="1" id="KW-0812">Transmembrane</keyword>
<feature type="transmembrane region" description="Helical" evidence="1">
    <location>
        <begin position="85"/>
        <end position="104"/>
    </location>
</feature>